<dbReference type="Proteomes" id="UP000280696">
    <property type="component" value="Unassembled WGS sequence"/>
</dbReference>
<comment type="caution">
    <text evidence="3">The sequence shown here is derived from an EMBL/GenBank/DDBJ whole genome shotgun (WGS) entry which is preliminary data.</text>
</comment>
<evidence type="ECO:0000313" key="3">
    <source>
        <dbReference type="EMBL" id="RKI92425.1"/>
    </source>
</evidence>
<dbReference type="RefSeq" id="WP_120468194.1">
    <property type="nucleotide sequence ID" value="NZ_RAYQ01000005.1"/>
</dbReference>
<protein>
    <submittedName>
        <fullName evidence="3">Uncharacterized protein</fullName>
    </submittedName>
</protein>
<feature type="region of interest" description="Disordered" evidence="1">
    <location>
        <begin position="376"/>
        <end position="489"/>
    </location>
</feature>
<name>A0A3A9B163_9FIRM</name>
<dbReference type="EMBL" id="RAYQ01000005">
    <property type="protein sequence ID" value="RKI92425.1"/>
    <property type="molecule type" value="Genomic_DNA"/>
</dbReference>
<keyword evidence="2" id="KW-0812">Transmembrane</keyword>
<keyword evidence="2" id="KW-0472">Membrane</keyword>
<gene>
    <name evidence="3" type="ORF">D7V94_07085</name>
</gene>
<proteinExistence type="predicted"/>
<accession>A0A3A9B163</accession>
<dbReference type="AlphaFoldDB" id="A0A3A9B163"/>
<feature type="transmembrane region" description="Helical" evidence="2">
    <location>
        <begin position="527"/>
        <end position="550"/>
    </location>
</feature>
<feature type="compositionally biased region" description="Basic and acidic residues" evidence="1">
    <location>
        <begin position="435"/>
        <end position="462"/>
    </location>
</feature>
<evidence type="ECO:0000313" key="4">
    <source>
        <dbReference type="Proteomes" id="UP000280696"/>
    </source>
</evidence>
<evidence type="ECO:0000256" key="2">
    <source>
        <dbReference type="SAM" id="Phobius"/>
    </source>
</evidence>
<keyword evidence="4" id="KW-1185">Reference proteome</keyword>
<organism evidence="3 4">
    <name type="scientific">Parablautia intestinalis</name>
    <dbReference type="NCBI Taxonomy" id="2320100"/>
    <lineage>
        <taxon>Bacteria</taxon>
        <taxon>Bacillati</taxon>
        <taxon>Bacillota</taxon>
        <taxon>Clostridia</taxon>
        <taxon>Lachnospirales</taxon>
        <taxon>Lachnospiraceae</taxon>
        <taxon>Parablautia</taxon>
    </lineage>
</organism>
<feature type="compositionally biased region" description="Low complexity" evidence="1">
    <location>
        <begin position="376"/>
        <end position="386"/>
    </location>
</feature>
<reference evidence="3 4" key="1">
    <citation type="submission" date="2018-09" db="EMBL/GenBank/DDBJ databases">
        <title>Murine metabolic-syndrome-specific gut microbial biobank.</title>
        <authorList>
            <person name="Liu C."/>
        </authorList>
    </citation>
    <scope>NUCLEOTIDE SEQUENCE [LARGE SCALE GENOMIC DNA]</scope>
    <source>
        <strain evidence="3 4">0.1xD8-82</strain>
    </source>
</reference>
<sequence length="635" mass="70003">MKNKIKKKIEKIIKRAIPFLAVLCLISGMSIPVYGTEKQEKAEERKENAAAFRTNQAPKVVITDIYHRHIGSPDTFGGCYQNPIEHVHQGSAQTGGGCYTKPVRHTHQGSEQTGGGCYGKEIPHEHQGNAADGGGCFSVPIKHEHQDSCYEERECTVSYMTVNVLSTETGRCFSGHGDTAFVRAEGIGTHDSCDIGTENTIIRYCQQCGFMAPTMHDYQTVICGKNEETVEGYKTGCGKEQDEIERYEPDCGYEENATEYYEPECGKDADGYGLACGLREDVPCGRLTVTNENQDTAEKVTLSVKLEDLTGGKLEPYDNPYIWRDENGNQAGSGDKIQVEKNGNYSVTLRLKNKDVDESGLTSKILVDNIWKADPQPSASAGAAPSEHPKASERPAPAQSPAISEDSGHDPDPDNTPDNNPDPAPSGNGQTMPEINHENKQQEEDSGNKKSGNESAVPEKIRATPVGRNTKAQEQKADSNPSPSITPFPKIMKETKKAELPKRQAMEEIRYKTGQTERKDSIFANPVVRIITVTAGVLILIIGILLWLLYLRNSVKVYNDDGEGRMIYLGRCLVRLLEDAYTIKITEAMVEKAYTNRYCIKPGLFGLGREDEALVIYKDSKNATAYISKEMIIVL</sequence>
<keyword evidence="2" id="KW-1133">Transmembrane helix</keyword>
<evidence type="ECO:0000256" key="1">
    <source>
        <dbReference type="SAM" id="MobiDB-lite"/>
    </source>
</evidence>
<dbReference type="OrthoDB" id="2051104at2"/>